<sequence length="202" mass="23137">MRRSQNQDLAPYDPEIECTFQARRKRLAKHGVSETIYEAWSRFKKMLQNCPNHDIPRHIQVHTFYHGLIDSGKDKLDHLSGDSFLFGITAECHNLLNNLVENHYEKKLERATTSKAAGVIEVDQVTALNAKIDFLMQSIKKFGVNQVQHTPIICDECGEGHPFDQCPHSIKSIQFVSNARKPQNNTYSNTYNPGCRQHPNFS</sequence>
<evidence type="ECO:0000313" key="1">
    <source>
        <dbReference type="EMBL" id="PIN16611.1"/>
    </source>
</evidence>
<dbReference type="OrthoDB" id="1305902at2759"/>
<accession>A0A2G9HGE6</accession>
<name>A0A2G9HGE6_9LAMI</name>
<organism evidence="1 2">
    <name type="scientific">Handroanthus impetiginosus</name>
    <dbReference type="NCBI Taxonomy" id="429701"/>
    <lineage>
        <taxon>Eukaryota</taxon>
        <taxon>Viridiplantae</taxon>
        <taxon>Streptophyta</taxon>
        <taxon>Embryophyta</taxon>
        <taxon>Tracheophyta</taxon>
        <taxon>Spermatophyta</taxon>
        <taxon>Magnoliopsida</taxon>
        <taxon>eudicotyledons</taxon>
        <taxon>Gunneridae</taxon>
        <taxon>Pentapetalae</taxon>
        <taxon>asterids</taxon>
        <taxon>lamiids</taxon>
        <taxon>Lamiales</taxon>
        <taxon>Bignoniaceae</taxon>
        <taxon>Crescentiina</taxon>
        <taxon>Tabebuia alliance</taxon>
        <taxon>Handroanthus</taxon>
    </lineage>
</organism>
<comment type="caution">
    <text evidence="1">The sequence shown here is derived from an EMBL/GenBank/DDBJ whole genome shotgun (WGS) entry which is preliminary data.</text>
</comment>
<reference evidence="2" key="1">
    <citation type="journal article" date="2018" name="Gigascience">
        <title>Genome assembly of the Pink Ipe (Handroanthus impetiginosus, Bignoniaceae), a highly valued, ecologically keystone Neotropical timber forest tree.</title>
        <authorList>
            <person name="Silva-Junior O.B."/>
            <person name="Grattapaglia D."/>
            <person name="Novaes E."/>
            <person name="Collevatti R.G."/>
        </authorList>
    </citation>
    <scope>NUCLEOTIDE SEQUENCE [LARGE SCALE GENOMIC DNA]</scope>
    <source>
        <strain evidence="2">cv. UFG-1</strain>
    </source>
</reference>
<dbReference type="Proteomes" id="UP000231279">
    <property type="component" value="Unassembled WGS sequence"/>
</dbReference>
<evidence type="ECO:0000313" key="2">
    <source>
        <dbReference type="Proteomes" id="UP000231279"/>
    </source>
</evidence>
<evidence type="ECO:0008006" key="3">
    <source>
        <dbReference type="Google" id="ProtNLM"/>
    </source>
</evidence>
<dbReference type="AlphaFoldDB" id="A0A2G9HGE6"/>
<keyword evidence="2" id="KW-1185">Reference proteome</keyword>
<gene>
    <name evidence="1" type="ORF">CDL12_10738</name>
</gene>
<proteinExistence type="predicted"/>
<protein>
    <recommendedName>
        <fullName evidence="3">Retrotransposon gag domain-containing protein</fullName>
    </recommendedName>
</protein>
<dbReference type="EMBL" id="NKXS01001828">
    <property type="protein sequence ID" value="PIN16611.1"/>
    <property type="molecule type" value="Genomic_DNA"/>
</dbReference>